<evidence type="ECO:0000259" key="4">
    <source>
        <dbReference type="PROSITE" id="PS50932"/>
    </source>
</evidence>
<evidence type="ECO:0000256" key="1">
    <source>
        <dbReference type="ARBA" id="ARBA00023015"/>
    </source>
</evidence>
<dbReference type="InterPro" id="IPR000843">
    <property type="entry name" value="HTH_LacI"/>
</dbReference>
<evidence type="ECO:0000256" key="3">
    <source>
        <dbReference type="ARBA" id="ARBA00023163"/>
    </source>
</evidence>
<dbReference type="AlphaFoldDB" id="F8EYU3"/>
<dbReference type="STRING" id="744872.Spica_0735"/>
<dbReference type="InterPro" id="IPR028082">
    <property type="entry name" value="Peripla_BP_I"/>
</dbReference>
<dbReference type="PROSITE" id="PS00356">
    <property type="entry name" value="HTH_LACI_1"/>
    <property type="match status" value="1"/>
</dbReference>
<protein>
    <submittedName>
        <fullName evidence="5">Transcriptional regulator, LacI family</fullName>
    </submittedName>
</protein>
<accession>F8EYU3</accession>
<name>F8EYU3_GRAC1</name>
<dbReference type="PANTHER" id="PTHR30146">
    <property type="entry name" value="LACI-RELATED TRANSCRIPTIONAL REPRESSOR"/>
    <property type="match status" value="1"/>
</dbReference>
<dbReference type="GO" id="GO:0000976">
    <property type="term" value="F:transcription cis-regulatory region binding"/>
    <property type="evidence" value="ECO:0007669"/>
    <property type="project" value="TreeGrafter"/>
</dbReference>
<reference evidence="6" key="1">
    <citation type="journal article" date="2013" name="Stand. Genomic Sci.">
        <title>Genome sequence of the thermophilic fresh-water bacterium Spirochaeta caldaria type strain (H1(T)), reclassification of Spirochaeta caldaria, Spirochaeta stenostrepta, and Spirochaeta zuelzerae in the genus Treponema as Treponema caldaria comb. nov., Treponema stenostrepta comb. nov., and Treponema zuelzerae comb. nov., and emendation of the genus Treponema.</title>
        <authorList>
            <person name="Abt B."/>
            <person name="Goker M."/>
            <person name="Scheuner C."/>
            <person name="Han C."/>
            <person name="Lu M."/>
            <person name="Misra M."/>
            <person name="Lapidus A."/>
            <person name="Nolan M."/>
            <person name="Lucas S."/>
            <person name="Hammon N."/>
            <person name="Deshpande S."/>
            <person name="Cheng J.F."/>
            <person name="Tapia R."/>
            <person name="Goodwin L.A."/>
            <person name="Pitluck S."/>
            <person name="Liolios K."/>
            <person name="Pagani I."/>
            <person name="Ivanova N."/>
            <person name="Mavromatis K."/>
            <person name="Mikhailova N."/>
            <person name="Huntemann M."/>
            <person name="Pati A."/>
            <person name="Chen A."/>
            <person name="Palaniappan K."/>
            <person name="Land M."/>
            <person name="Hauser L."/>
            <person name="Jeffries C.D."/>
            <person name="Rohde M."/>
            <person name="Spring S."/>
            <person name="Gronow S."/>
            <person name="Detter J.C."/>
            <person name="Bristow J."/>
            <person name="Eisen J.A."/>
            <person name="Markowitz V."/>
            <person name="Hugenholtz P."/>
            <person name="Kyrpides N.C."/>
            <person name="Woyke T."/>
            <person name="Klenk H.P."/>
        </authorList>
    </citation>
    <scope>NUCLEOTIDE SEQUENCE</scope>
    <source>
        <strain evidence="6">ATCC 51460 / DSM 7334 / H1</strain>
    </source>
</reference>
<dbReference type="Pfam" id="PF00356">
    <property type="entry name" value="LacI"/>
    <property type="match status" value="1"/>
</dbReference>
<dbReference type="Gene3D" id="1.10.260.40">
    <property type="entry name" value="lambda repressor-like DNA-binding domains"/>
    <property type="match status" value="1"/>
</dbReference>
<keyword evidence="6" id="KW-1185">Reference proteome</keyword>
<keyword evidence="1" id="KW-0805">Transcription regulation</keyword>
<dbReference type="HOGENOM" id="CLU_037628_6_1_12"/>
<sequence>MATIHDVAKYAGVSISTVSYVLSGVRPVSAPTRQKVLDAMETLGYRPNPHARALSSKESHLLALFIPPTRRGLGETEIDFASHVSKEAMREGYHTILVTDEYDDLIALKEFIHQSLVDGIILMEVHTHDPRVDFLLHENIPFVIIGHCENIHTNWVDIDFEKTLFSGIQYFIEQGYRAIAFVNQSEAVYTSGYGPVVRSFQAIQRAKHIYSCDRLVHYFCEAYNEYGYELTKKIIKEEPFINAFIVMNDRALPGMYRAFYEAQKRIPDDVAIVSMVTSEQAAEMLYPPLTTLEFPTEILAVQAVQQLISQIRGKPTVHFQNTLLCPLIERHSTKRKSVL</sequence>
<dbReference type="PROSITE" id="PS50932">
    <property type="entry name" value="HTH_LACI_2"/>
    <property type="match status" value="1"/>
</dbReference>
<evidence type="ECO:0000313" key="5">
    <source>
        <dbReference type="EMBL" id="AEJ18889.1"/>
    </source>
</evidence>
<dbReference type="RefSeq" id="WP_013968200.1">
    <property type="nucleotide sequence ID" value="NC_015732.1"/>
</dbReference>
<dbReference type="Gene3D" id="3.40.50.2300">
    <property type="match status" value="2"/>
</dbReference>
<dbReference type="InterPro" id="IPR010982">
    <property type="entry name" value="Lambda_DNA-bd_dom_sf"/>
</dbReference>
<dbReference type="SMART" id="SM00354">
    <property type="entry name" value="HTH_LACI"/>
    <property type="match status" value="1"/>
</dbReference>
<dbReference type="InterPro" id="IPR046335">
    <property type="entry name" value="LacI/GalR-like_sensor"/>
</dbReference>
<dbReference type="SUPFAM" id="SSF47413">
    <property type="entry name" value="lambda repressor-like DNA-binding domains"/>
    <property type="match status" value="1"/>
</dbReference>
<gene>
    <name evidence="5" type="ordered locus">Spica_0735</name>
</gene>
<dbReference type="GO" id="GO:0003700">
    <property type="term" value="F:DNA-binding transcription factor activity"/>
    <property type="evidence" value="ECO:0007669"/>
    <property type="project" value="TreeGrafter"/>
</dbReference>
<organism evidence="5 6">
    <name type="scientific">Gracilinema caldarium (strain ATCC 51460 / DSM 7334 / H1)</name>
    <name type="common">Treponema caldarium</name>
    <dbReference type="NCBI Taxonomy" id="744872"/>
    <lineage>
        <taxon>Bacteria</taxon>
        <taxon>Pseudomonadati</taxon>
        <taxon>Spirochaetota</taxon>
        <taxon>Spirochaetia</taxon>
        <taxon>Spirochaetales</taxon>
        <taxon>Breznakiellaceae</taxon>
        <taxon>Gracilinema</taxon>
    </lineage>
</organism>
<evidence type="ECO:0000256" key="2">
    <source>
        <dbReference type="ARBA" id="ARBA00023125"/>
    </source>
</evidence>
<proteinExistence type="predicted"/>
<dbReference type="Pfam" id="PF13377">
    <property type="entry name" value="Peripla_BP_3"/>
    <property type="match status" value="1"/>
</dbReference>
<dbReference type="Proteomes" id="UP000000503">
    <property type="component" value="Chromosome"/>
</dbReference>
<dbReference type="KEGG" id="scd:Spica_0735"/>
<evidence type="ECO:0000313" key="6">
    <source>
        <dbReference type="Proteomes" id="UP000000503"/>
    </source>
</evidence>
<dbReference type="SUPFAM" id="SSF53822">
    <property type="entry name" value="Periplasmic binding protein-like I"/>
    <property type="match status" value="1"/>
</dbReference>
<keyword evidence="3" id="KW-0804">Transcription</keyword>
<dbReference type="PANTHER" id="PTHR30146:SF109">
    <property type="entry name" value="HTH-TYPE TRANSCRIPTIONAL REGULATOR GALS"/>
    <property type="match status" value="1"/>
</dbReference>
<feature type="domain" description="HTH lacI-type" evidence="4">
    <location>
        <begin position="2"/>
        <end position="56"/>
    </location>
</feature>
<dbReference type="eggNOG" id="COG1609">
    <property type="taxonomic scope" value="Bacteria"/>
</dbReference>
<keyword evidence="2" id="KW-0238">DNA-binding</keyword>
<dbReference type="EMBL" id="CP002868">
    <property type="protein sequence ID" value="AEJ18889.1"/>
    <property type="molecule type" value="Genomic_DNA"/>
</dbReference>
<dbReference type="CDD" id="cd01392">
    <property type="entry name" value="HTH_LacI"/>
    <property type="match status" value="1"/>
</dbReference>